<name>A0A3M7SEQ6_BRAPC</name>
<dbReference type="AlphaFoldDB" id="A0A3M7SEQ6"/>
<protein>
    <submittedName>
        <fullName evidence="1">Uncharacterized protein</fullName>
    </submittedName>
</protein>
<evidence type="ECO:0000313" key="2">
    <source>
        <dbReference type="Proteomes" id="UP000276133"/>
    </source>
</evidence>
<evidence type="ECO:0000313" key="1">
    <source>
        <dbReference type="EMBL" id="RNA34252.1"/>
    </source>
</evidence>
<dbReference type="Proteomes" id="UP000276133">
    <property type="component" value="Unassembled WGS sequence"/>
</dbReference>
<sequence>MCSDPLVDDCLRYIWIRLRADGMVLDACQLDWLLTLKPLKYPSWNIIDVMSRKLDAFNALILMLESQMY</sequence>
<comment type="caution">
    <text evidence="1">The sequence shown here is derived from an EMBL/GenBank/DDBJ whole genome shotgun (WGS) entry which is preliminary data.</text>
</comment>
<accession>A0A3M7SEQ6</accession>
<proteinExistence type="predicted"/>
<reference evidence="1 2" key="1">
    <citation type="journal article" date="2018" name="Sci. Rep.">
        <title>Genomic signatures of local adaptation to the degree of environmental predictability in rotifers.</title>
        <authorList>
            <person name="Franch-Gras L."/>
            <person name="Hahn C."/>
            <person name="Garcia-Roger E.M."/>
            <person name="Carmona M.J."/>
            <person name="Serra M."/>
            <person name="Gomez A."/>
        </authorList>
    </citation>
    <scope>NUCLEOTIDE SEQUENCE [LARGE SCALE GENOMIC DNA]</scope>
    <source>
        <strain evidence="1">HYR1</strain>
    </source>
</reference>
<gene>
    <name evidence="1" type="ORF">BpHYR1_007013</name>
</gene>
<keyword evidence="2" id="KW-1185">Reference proteome</keyword>
<organism evidence="1 2">
    <name type="scientific">Brachionus plicatilis</name>
    <name type="common">Marine rotifer</name>
    <name type="synonym">Brachionus muelleri</name>
    <dbReference type="NCBI Taxonomy" id="10195"/>
    <lineage>
        <taxon>Eukaryota</taxon>
        <taxon>Metazoa</taxon>
        <taxon>Spiralia</taxon>
        <taxon>Gnathifera</taxon>
        <taxon>Rotifera</taxon>
        <taxon>Eurotatoria</taxon>
        <taxon>Monogononta</taxon>
        <taxon>Pseudotrocha</taxon>
        <taxon>Ploima</taxon>
        <taxon>Brachionidae</taxon>
        <taxon>Brachionus</taxon>
    </lineage>
</organism>
<dbReference type="EMBL" id="REGN01001509">
    <property type="protein sequence ID" value="RNA34252.1"/>
    <property type="molecule type" value="Genomic_DNA"/>
</dbReference>